<organism evidence="7 8">
    <name type="scientific">Pyronema omphalodes (strain CBS 100304)</name>
    <name type="common">Pyronema confluens</name>
    <dbReference type="NCBI Taxonomy" id="1076935"/>
    <lineage>
        <taxon>Eukaryota</taxon>
        <taxon>Fungi</taxon>
        <taxon>Dikarya</taxon>
        <taxon>Ascomycota</taxon>
        <taxon>Pezizomycotina</taxon>
        <taxon>Pezizomycetes</taxon>
        <taxon>Pezizales</taxon>
        <taxon>Pyronemataceae</taxon>
        <taxon>Pyronema</taxon>
    </lineage>
</organism>
<dbReference type="PROSITE" id="PS51679">
    <property type="entry name" value="SAM_MT_C5"/>
    <property type="match status" value="1"/>
</dbReference>
<dbReference type="Proteomes" id="UP000018144">
    <property type="component" value="Unassembled WGS sequence"/>
</dbReference>
<evidence type="ECO:0000256" key="2">
    <source>
        <dbReference type="ARBA" id="ARBA00022603"/>
    </source>
</evidence>
<dbReference type="GO" id="GO:0005634">
    <property type="term" value="C:nucleus"/>
    <property type="evidence" value="ECO:0007669"/>
    <property type="project" value="TreeGrafter"/>
</dbReference>
<reference evidence="7 8" key="1">
    <citation type="journal article" date="2013" name="PLoS Genet.">
        <title>The genome and development-dependent transcriptomes of Pyronema confluens: a window into fungal evolution.</title>
        <authorList>
            <person name="Traeger S."/>
            <person name="Altegoer F."/>
            <person name="Freitag M."/>
            <person name="Gabaldon T."/>
            <person name="Kempken F."/>
            <person name="Kumar A."/>
            <person name="Marcet-Houben M."/>
            <person name="Poggeler S."/>
            <person name="Stajich J.E."/>
            <person name="Nowrousian M."/>
        </authorList>
    </citation>
    <scope>NUCLEOTIDE SEQUENCE [LARGE SCALE GENOMIC DNA]</scope>
    <source>
        <strain evidence="8">CBS 100304</strain>
        <tissue evidence="7">Vegetative mycelium</tissue>
    </source>
</reference>
<dbReference type="Pfam" id="PF00145">
    <property type="entry name" value="DNA_methylase"/>
    <property type="match status" value="1"/>
</dbReference>
<feature type="region of interest" description="Disordered" evidence="6">
    <location>
        <begin position="1"/>
        <end position="44"/>
    </location>
</feature>
<evidence type="ECO:0000256" key="1">
    <source>
        <dbReference type="ARBA" id="ARBA00011975"/>
    </source>
</evidence>
<dbReference type="InterPro" id="IPR029063">
    <property type="entry name" value="SAM-dependent_MTases_sf"/>
</dbReference>
<dbReference type="InterPro" id="IPR031303">
    <property type="entry name" value="C5_meth_CS"/>
</dbReference>
<evidence type="ECO:0000256" key="6">
    <source>
        <dbReference type="SAM" id="MobiDB-lite"/>
    </source>
</evidence>
<evidence type="ECO:0000256" key="4">
    <source>
        <dbReference type="ARBA" id="ARBA00022691"/>
    </source>
</evidence>
<feature type="compositionally biased region" description="Acidic residues" evidence="6">
    <location>
        <begin position="542"/>
        <end position="561"/>
    </location>
</feature>
<dbReference type="InterPro" id="IPR050390">
    <property type="entry name" value="C5-Methyltransferase"/>
</dbReference>
<dbReference type="Gene3D" id="3.90.120.10">
    <property type="entry name" value="DNA Methylase, subunit A, domain 2"/>
    <property type="match status" value="1"/>
</dbReference>
<gene>
    <name evidence="7" type="ORF">PCON_06255</name>
</gene>
<dbReference type="AlphaFoldDB" id="U4L335"/>
<dbReference type="GO" id="GO:0003677">
    <property type="term" value="F:DNA binding"/>
    <property type="evidence" value="ECO:0007669"/>
    <property type="project" value="TreeGrafter"/>
</dbReference>
<keyword evidence="2 5" id="KW-0489">Methyltransferase</keyword>
<protein>
    <recommendedName>
        <fullName evidence="1">DNA (cytosine-5-)-methyltransferase</fullName>
        <ecNumber evidence="1">2.1.1.37</ecNumber>
    </recommendedName>
</protein>
<feature type="compositionally biased region" description="Basic and acidic residues" evidence="6">
    <location>
        <begin position="17"/>
        <end position="33"/>
    </location>
</feature>
<feature type="active site" evidence="5">
    <location>
        <position position="303"/>
    </location>
</feature>
<dbReference type="SUPFAM" id="SSF53335">
    <property type="entry name" value="S-adenosyl-L-methionine-dependent methyltransferases"/>
    <property type="match status" value="1"/>
</dbReference>
<dbReference type="eggNOG" id="ENOG502RYYW">
    <property type="taxonomic scope" value="Eukaryota"/>
</dbReference>
<evidence type="ECO:0000256" key="5">
    <source>
        <dbReference type="PROSITE-ProRule" id="PRU01016"/>
    </source>
</evidence>
<proteinExistence type="inferred from homology"/>
<feature type="region of interest" description="Disordered" evidence="6">
    <location>
        <begin position="541"/>
        <end position="575"/>
    </location>
</feature>
<dbReference type="STRING" id="1076935.U4L335"/>
<dbReference type="GO" id="GO:0044027">
    <property type="term" value="P:negative regulation of gene expression via chromosomal CpG island methylation"/>
    <property type="evidence" value="ECO:0007669"/>
    <property type="project" value="TreeGrafter"/>
</dbReference>
<evidence type="ECO:0000256" key="3">
    <source>
        <dbReference type="ARBA" id="ARBA00022679"/>
    </source>
</evidence>
<dbReference type="GO" id="GO:0003886">
    <property type="term" value="F:DNA (cytosine-5-)-methyltransferase activity"/>
    <property type="evidence" value="ECO:0007669"/>
    <property type="project" value="UniProtKB-EC"/>
</dbReference>
<dbReference type="PANTHER" id="PTHR10629">
    <property type="entry name" value="CYTOSINE-SPECIFIC METHYLTRANSFERASE"/>
    <property type="match status" value="1"/>
</dbReference>
<sequence>MFDDAIFVSDDEGEEEERPREEEGVNYHDRIFPEDTPTPPEVKPVPRPISFIDITLEYIDHCGNNFRPGKTAELVDGTFIQIKSIVERHRTDYTETLLIGPCFKRCRSFEGLFPSKLNEVAMFSSSKDVSISRILRPRILIRTNASWPKFNDIRGYTKEEAENSGKLVCRWEATIPVHTSTRYLYTGVLRRLREDEVDPKFRVSDRKLRRGWRGPQDGVRPGVSEGNRYTFGDSFCGGGGMSCGAQAAGFETSWGFDFDKDACNTYRRNFPSAQVFMTPVDLFVTAFAERELQVDVIHLSPPCQPHSPAHTVPGKNDDENEAAGLCIGDILQKIRPRYATLEQTDGIIHRPEWFNVVMWSFVSAGFSVTWKVLQCVQYGTPQTRKRLFIMAACPGELLPTFPEPIYAQPNRVPTPFNLAQNHGLLPPRTLGDAIGHLDPDADLIDERNGGPHLRFTEPRATPNRWDEPLRNTIKAGSGNYDVHPSFLRRFTVRELACLQTFPDHHEFCGIFGMQRRQVGNAVPPVVGAAILGQVRKALEASDANDVDMEDEEDKEDDDECMGAEGGSQDNPLIID</sequence>
<accession>U4L335</accession>
<dbReference type="OMA" id="KPRVHTM"/>
<dbReference type="EC" id="2.1.1.37" evidence="1"/>
<dbReference type="EMBL" id="HF935304">
    <property type="protein sequence ID" value="CCX06668.1"/>
    <property type="molecule type" value="Genomic_DNA"/>
</dbReference>
<name>U4L335_PYROM</name>
<dbReference type="PRINTS" id="PR00105">
    <property type="entry name" value="C5METTRFRASE"/>
</dbReference>
<keyword evidence="8" id="KW-1185">Reference proteome</keyword>
<evidence type="ECO:0000313" key="7">
    <source>
        <dbReference type="EMBL" id="CCX06668.1"/>
    </source>
</evidence>
<dbReference type="Gene3D" id="3.40.50.150">
    <property type="entry name" value="Vaccinia Virus protein VP39"/>
    <property type="match status" value="1"/>
</dbReference>
<dbReference type="GO" id="GO:0032259">
    <property type="term" value="P:methylation"/>
    <property type="evidence" value="ECO:0007669"/>
    <property type="project" value="UniProtKB-KW"/>
</dbReference>
<dbReference type="OrthoDB" id="414133at2759"/>
<feature type="compositionally biased region" description="Acidic residues" evidence="6">
    <location>
        <begin position="1"/>
        <end position="16"/>
    </location>
</feature>
<dbReference type="PROSITE" id="PS00095">
    <property type="entry name" value="C5_MTASE_2"/>
    <property type="match status" value="1"/>
</dbReference>
<dbReference type="InterPro" id="IPR001525">
    <property type="entry name" value="C5_MeTfrase"/>
</dbReference>
<comment type="similarity">
    <text evidence="5">Belongs to the class I-like SAM-binding methyltransferase superfamily. C5-methyltransferase family.</text>
</comment>
<dbReference type="PANTHER" id="PTHR10629:SF52">
    <property type="entry name" value="DNA (CYTOSINE-5)-METHYLTRANSFERASE 1"/>
    <property type="match status" value="1"/>
</dbReference>
<keyword evidence="3 5" id="KW-0808">Transferase</keyword>
<evidence type="ECO:0000313" key="8">
    <source>
        <dbReference type="Proteomes" id="UP000018144"/>
    </source>
</evidence>
<keyword evidence="4 5" id="KW-0949">S-adenosyl-L-methionine</keyword>